<dbReference type="RefSeq" id="WP_095582593.1">
    <property type="nucleotide sequence ID" value="NZ_JAJQQQ010000020.1"/>
</dbReference>
<keyword evidence="3" id="KW-1185">Reference proteome</keyword>
<dbReference type="Proteomes" id="UP000218944">
    <property type="component" value="Unassembled WGS sequence"/>
</dbReference>
<comment type="caution">
    <text evidence="2">The sequence shown here is derived from an EMBL/GenBank/DDBJ whole genome shotgun (WGS) entry which is preliminary data.</text>
</comment>
<reference evidence="2 3" key="1">
    <citation type="submission" date="2017-08" db="EMBL/GenBank/DDBJ databases">
        <title>Genome sequence of Streptomyces albireticuli NRRL B-1670.</title>
        <authorList>
            <person name="Graham D.E."/>
            <person name="Mahan K.M."/>
            <person name="Klingeman D.M."/>
            <person name="Hettich R.L."/>
            <person name="Parry R.J."/>
            <person name="Spain J.C."/>
        </authorList>
    </citation>
    <scope>NUCLEOTIDE SEQUENCE [LARGE SCALE GENOMIC DNA]</scope>
    <source>
        <strain evidence="2 3">NRRL B-1670</strain>
    </source>
</reference>
<sequence length="112" mass="12003">MLRTITLRHPLDAAGLPRWQVPARPAESSMAPAGQDRQAADRFRATHGDCTTWGPADYESYEHLVEAADPGIARAVREDLVVVGRHAEGGRVVVDLALPGTRTAAPRGGRLA</sequence>
<name>A0A2A2D616_9ACTN</name>
<evidence type="ECO:0000313" key="3">
    <source>
        <dbReference type="Proteomes" id="UP000218944"/>
    </source>
</evidence>
<accession>A0A2A2D616</accession>
<dbReference type="AlphaFoldDB" id="A0A2A2D616"/>
<gene>
    <name evidence="2" type="ORF">CK936_21530</name>
</gene>
<dbReference type="EMBL" id="NSJV01000413">
    <property type="protein sequence ID" value="PAU46887.1"/>
    <property type="molecule type" value="Genomic_DNA"/>
</dbReference>
<evidence type="ECO:0000313" key="2">
    <source>
        <dbReference type="EMBL" id="PAU46887.1"/>
    </source>
</evidence>
<organism evidence="2 3">
    <name type="scientific">Streptomyces albireticuli</name>
    <dbReference type="NCBI Taxonomy" id="1940"/>
    <lineage>
        <taxon>Bacteria</taxon>
        <taxon>Bacillati</taxon>
        <taxon>Actinomycetota</taxon>
        <taxon>Actinomycetes</taxon>
        <taxon>Kitasatosporales</taxon>
        <taxon>Streptomycetaceae</taxon>
        <taxon>Streptomyces</taxon>
    </lineage>
</organism>
<protein>
    <submittedName>
        <fullName evidence="2">Uncharacterized protein</fullName>
    </submittedName>
</protein>
<proteinExistence type="predicted"/>
<evidence type="ECO:0000256" key="1">
    <source>
        <dbReference type="SAM" id="MobiDB-lite"/>
    </source>
</evidence>
<feature type="region of interest" description="Disordered" evidence="1">
    <location>
        <begin position="18"/>
        <end position="42"/>
    </location>
</feature>